<dbReference type="InterPro" id="IPR001753">
    <property type="entry name" value="Enoyl-CoA_hydra/iso"/>
</dbReference>
<keyword evidence="3" id="KW-0413">Isomerase</keyword>
<accession>A0A7K1XX19</accession>
<dbReference type="InterPro" id="IPR029045">
    <property type="entry name" value="ClpP/crotonase-like_dom_sf"/>
</dbReference>
<gene>
    <name evidence="3" type="ORF">GS398_09460</name>
</gene>
<dbReference type="Gene3D" id="1.10.12.10">
    <property type="entry name" value="Lyase 2-enoyl-coa Hydratase, Chain A, domain 2"/>
    <property type="match status" value="1"/>
</dbReference>
<organism evidence="3 4">
    <name type="scientific">Hufsiella ginkgonis</name>
    <dbReference type="NCBI Taxonomy" id="2695274"/>
    <lineage>
        <taxon>Bacteria</taxon>
        <taxon>Pseudomonadati</taxon>
        <taxon>Bacteroidota</taxon>
        <taxon>Sphingobacteriia</taxon>
        <taxon>Sphingobacteriales</taxon>
        <taxon>Sphingobacteriaceae</taxon>
        <taxon>Hufsiella</taxon>
    </lineage>
</organism>
<dbReference type="SUPFAM" id="SSF52096">
    <property type="entry name" value="ClpP/crotonase"/>
    <property type="match status" value="1"/>
</dbReference>
<proteinExistence type="inferred from homology"/>
<sequence length="258" mass="28014">MNQLIKIDIQDKVAHLTLDRPEKRNALNPAMIAGLKNAFTMLESDDNIRVILLKATGTIFSAGADLGYLQQLQQNSFDENLADSALMREMLYTVWSSAKIVIAQVEGHAIAGGCGLVSVCDFVFATPEANFGYSEVKIGFVPAIVASFLVDKVGKSRASELLLSGATVPANTASRYGLVNFIAERNSIASEANAYAVKLSNETSAESIRRTKSLLRATRDLSMEASLDQAVKANAESRETADFKKGIQSFLEKQKLSW</sequence>
<dbReference type="Proteomes" id="UP000451233">
    <property type="component" value="Unassembled WGS sequence"/>
</dbReference>
<dbReference type="GO" id="GO:0016853">
    <property type="term" value="F:isomerase activity"/>
    <property type="evidence" value="ECO:0007669"/>
    <property type="project" value="UniProtKB-KW"/>
</dbReference>
<dbReference type="RefSeq" id="WP_160906519.1">
    <property type="nucleotide sequence ID" value="NZ_WVHS01000002.1"/>
</dbReference>
<dbReference type="PANTHER" id="PTHR42964:SF1">
    <property type="entry name" value="POLYKETIDE BIOSYNTHESIS ENOYL-COA HYDRATASE PKSH-RELATED"/>
    <property type="match status" value="1"/>
</dbReference>
<name>A0A7K1XX19_9SPHI</name>
<dbReference type="PANTHER" id="PTHR42964">
    <property type="entry name" value="ENOYL-COA HYDRATASE"/>
    <property type="match status" value="1"/>
</dbReference>
<comment type="similarity">
    <text evidence="1 2">Belongs to the enoyl-CoA hydratase/isomerase family.</text>
</comment>
<evidence type="ECO:0000256" key="1">
    <source>
        <dbReference type="ARBA" id="ARBA00005254"/>
    </source>
</evidence>
<dbReference type="CDD" id="cd06558">
    <property type="entry name" value="crotonase-like"/>
    <property type="match status" value="1"/>
</dbReference>
<dbReference type="PROSITE" id="PS00166">
    <property type="entry name" value="ENOYL_COA_HYDRATASE"/>
    <property type="match status" value="1"/>
</dbReference>
<reference evidence="3 4" key="1">
    <citation type="submission" date="2019-11" db="EMBL/GenBank/DDBJ databases">
        <title>Pedobacter sp. HMF7056 Genome sequencing and assembly.</title>
        <authorList>
            <person name="Kang H."/>
            <person name="Kim H."/>
            <person name="Joh K."/>
        </authorList>
    </citation>
    <scope>NUCLEOTIDE SEQUENCE [LARGE SCALE GENOMIC DNA]</scope>
    <source>
        <strain evidence="3 4">HMF7056</strain>
    </source>
</reference>
<dbReference type="InterPro" id="IPR051683">
    <property type="entry name" value="Enoyl-CoA_Hydratase/Isomerase"/>
</dbReference>
<evidence type="ECO:0000313" key="3">
    <source>
        <dbReference type="EMBL" id="MXV15530.1"/>
    </source>
</evidence>
<dbReference type="InterPro" id="IPR014748">
    <property type="entry name" value="Enoyl-CoA_hydra_C"/>
</dbReference>
<evidence type="ECO:0000256" key="2">
    <source>
        <dbReference type="RuleBase" id="RU003707"/>
    </source>
</evidence>
<dbReference type="AlphaFoldDB" id="A0A7K1XX19"/>
<keyword evidence="4" id="KW-1185">Reference proteome</keyword>
<evidence type="ECO:0000313" key="4">
    <source>
        <dbReference type="Proteomes" id="UP000451233"/>
    </source>
</evidence>
<comment type="caution">
    <text evidence="3">The sequence shown here is derived from an EMBL/GenBank/DDBJ whole genome shotgun (WGS) entry which is preliminary data.</text>
</comment>
<dbReference type="InterPro" id="IPR018376">
    <property type="entry name" value="Enoyl-CoA_hyd/isom_CS"/>
</dbReference>
<protein>
    <submittedName>
        <fullName evidence="3">Enoyl-CoA hydratase/isomerase family protein</fullName>
    </submittedName>
</protein>
<dbReference type="EMBL" id="WVHS01000002">
    <property type="protein sequence ID" value="MXV15530.1"/>
    <property type="molecule type" value="Genomic_DNA"/>
</dbReference>
<dbReference type="Gene3D" id="3.90.226.10">
    <property type="entry name" value="2-enoyl-CoA Hydratase, Chain A, domain 1"/>
    <property type="match status" value="1"/>
</dbReference>
<dbReference type="Pfam" id="PF00378">
    <property type="entry name" value="ECH_1"/>
    <property type="match status" value="1"/>
</dbReference>